<dbReference type="EMBL" id="AOPZ01000441">
    <property type="protein sequence ID" value="EPH40161.1"/>
    <property type="molecule type" value="Genomic_DNA"/>
</dbReference>
<proteinExistence type="predicted"/>
<protein>
    <submittedName>
        <fullName evidence="1">Uncharacterized protein</fullName>
    </submittedName>
</protein>
<evidence type="ECO:0000313" key="1">
    <source>
        <dbReference type="EMBL" id="EPH40161.1"/>
    </source>
</evidence>
<evidence type="ECO:0000313" key="2">
    <source>
        <dbReference type="Proteomes" id="UP000014629"/>
    </source>
</evidence>
<organism evidence="1 2">
    <name type="scientific">Streptomyces aurantiacus JA 4570</name>
    <dbReference type="NCBI Taxonomy" id="1286094"/>
    <lineage>
        <taxon>Bacteria</taxon>
        <taxon>Bacillati</taxon>
        <taxon>Actinomycetota</taxon>
        <taxon>Actinomycetes</taxon>
        <taxon>Kitasatosporales</taxon>
        <taxon>Streptomycetaceae</taxon>
        <taxon>Streptomyces</taxon>
        <taxon>Streptomyces aurantiacus group</taxon>
    </lineage>
</organism>
<keyword evidence="2" id="KW-1185">Reference proteome</keyword>
<accession>S3Z8Y7</accession>
<name>S3Z8Y7_9ACTN</name>
<sequence>MEAKAPPPGITFGFVVFVVFVVFSSSSSSSSSSLCLG</sequence>
<gene>
    <name evidence="1" type="ORF">STRAU_6774</name>
</gene>
<reference evidence="1 2" key="1">
    <citation type="submission" date="2013-02" db="EMBL/GenBank/DDBJ databases">
        <title>Draft Genome Sequence of Streptomyces aurantiacus, Which Produces Setomimycin.</title>
        <authorList>
            <person name="Gruening B.A."/>
            <person name="Praeg A."/>
            <person name="Erxleben A."/>
            <person name="Guenther S."/>
            <person name="Mueller M."/>
        </authorList>
    </citation>
    <scope>NUCLEOTIDE SEQUENCE [LARGE SCALE GENOMIC DNA]</scope>
    <source>
        <strain evidence="1 2">JA 4570</strain>
    </source>
</reference>
<dbReference type="Proteomes" id="UP000014629">
    <property type="component" value="Unassembled WGS sequence"/>
</dbReference>
<dbReference type="AlphaFoldDB" id="S3Z8Y7"/>
<comment type="caution">
    <text evidence="1">The sequence shown here is derived from an EMBL/GenBank/DDBJ whole genome shotgun (WGS) entry which is preliminary data.</text>
</comment>